<evidence type="ECO:0000256" key="1">
    <source>
        <dbReference type="HAMAP-Rule" id="MF_01187"/>
    </source>
</evidence>
<reference evidence="3" key="1">
    <citation type="journal article" date="2019" name="Int. J. Syst. Evol. Microbiol.">
        <title>The Global Catalogue of Microorganisms (GCM) 10K type strain sequencing project: providing services to taxonomists for standard genome sequencing and annotation.</title>
        <authorList>
            <consortium name="The Broad Institute Genomics Platform"/>
            <consortium name="The Broad Institute Genome Sequencing Center for Infectious Disease"/>
            <person name="Wu L."/>
            <person name="Ma J."/>
        </authorList>
    </citation>
    <scope>NUCLEOTIDE SEQUENCE [LARGE SCALE GENOMIC DNA]</scope>
    <source>
        <strain evidence="3">CGMCC 1.15277</strain>
    </source>
</reference>
<accession>A0ABW1WYA1</accession>
<name>A0ABW1WYA1_9ACTN</name>
<keyword evidence="3" id="KW-1185">Reference proteome</keyword>
<protein>
    <recommendedName>
        <fullName evidence="1">UPF0434 protein ACFP57_03710</fullName>
    </recommendedName>
</protein>
<dbReference type="Pfam" id="PF03966">
    <property type="entry name" value="Trm112p"/>
    <property type="match status" value="1"/>
</dbReference>
<dbReference type="Proteomes" id="UP001596266">
    <property type="component" value="Unassembled WGS sequence"/>
</dbReference>
<dbReference type="InterPro" id="IPR005651">
    <property type="entry name" value="Trm112-like"/>
</dbReference>
<proteinExistence type="inferred from homology"/>
<sequence>MTTMPDTMELSAAFLEIAACPACHARFAVDYDRSELGCTNTECGLAYPVRNGIPVLLVDEARKPAAE</sequence>
<dbReference type="SUPFAM" id="SSF158997">
    <property type="entry name" value="Trm112p-like"/>
    <property type="match status" value="1"/>
</dbReference>
<dbReference type="HAMAP" id="MF_01187">
    <property type="entry name" value="UPF0434"/>
    <property type="match status" value="1"/>
</dbReference>
<dbReference type="EMBL" id="JBHSUA010000009">
    <property type="protein sequence ID" value="MFC6396095.1"/>
    <property type="molecule type" value="Genomic_DNA"/>
</dbReference>
<gene>
    <name evidence="2" type="ORF">ACFP57_03710</name>
</gene>
<organism evidence="2 3">
    <name type="scientific">Luteococcus sanguinis</name>
    <dbReference type="NCBI Taxonomy" id="174038"/>
    <lineage>
        <taxon>Bacteria</taxon>
        <taxon>Bacillati</taxon>
        <taxon>Actinomycetota</taxon>
        <taxon>Actinomycetes</taxon>
        <taxon>Propionibacteriales</taxon>
        <taxon>Propionibacteriaceae</taxon>
        <taxon>Luteococcus</taxon>
    </lineage>
</organism>
<evidence type="ECO:0000313" key="3">
    <source>
        <dbReference type="Proteomes" id="UP001596266"/>
    </source>
</evidence>
<evidence type="ECO:0000313" key="2">
    <source>
        <dbReference type="EMBL" id="MFC6396095.1"/>
    </source>
</evidence>
<dbReference type="Gene3D" id="2.20.25.10">
    <property type="match status" value="1"/>
</dbReference>
<comment type="similarity">
    <text evidence="1">Belongs to the UPF0434 family.</text>
</comment>
<dbReference type="RefSeq" id="WP_386769106.1">
    <property type="nucleotide sequence ID" value="NZ_BAAAKI010000004.1"/>
</dbReference>
<comment type="caution">
    <text evidence="2">The sequence shown here is derived from an EMBL/GenBank/DDBJ whole genome shotgun (WGS) entry which is preliminary data.</text>
</comment>